<proteinExistence type="predicted"/>
<dbReference type="InterPro" id="IPR058965">
    <property type="entry name" value="SOI/HabA-like"/>
</dbReference>
<keyword evidence="1" id="KW-0472">Membrane</keyword>
<evidence type="ECO:0000313" key="2">
    <source>
        <dbReference type="EMBL" id="PEG38240.1"/>
    </source>
</evidence>
<sequence>MNTADRRMMWHGVFLFLIGLLTGMQERRFTNMRMALSAHLEGVMNGTFLIALGAIWGSVKLPRPVARVARWTVLFGTYGNWFFTALGAAMGTAAANPILSRGHHGKPWQERVAGAGFRSIAYSILVSVVLILWGLIRPDSGVDHAAEGH</sequence>
<keyword evidence="3" id="KW-1185">Reference proteome</keyword>
<evidence type="ECO:0000313" key="3">
    <source>
        <dbReference type="Proteomes" id="UP000220914"/>
    </source>
</evidence>
<dbReference type="Pfam" id="PF26512">
    <property type="entry name" value="SOI"/>
    <property type="match status" value="1"/>
</dbReference>
<gene>
    <name evidence="2" type="ORF">CQY20_13730</name>
</gene>
<name>A0A2A7N326_MYCAG</name>
<keyword evidence="1" id="KW-1133">Transmembrane helix</keyword>
<feature type="transmembrane region" description="Helical" evidence="1">
    <location>
        <begin position="78"/>
        <end position="99"/>
    </location>
</feature>
<evidence type="ECO:0000256" key="1">
    <source>
        <dbReference type="SAM" id="Phobius"/>
    </source>
</evidence>
<organism evidence="2 3">
    <name type="scientific">Mycolicibacterium agri</name>
    <name type="common">Mycobacterium agri</name>
    <dbReference type="NCBI Taxonomy" id="36811"/>
    <lineage>
        <taxon>Bacteria</taxon>
        <taxon>Bacillati</taxon>
        <taxon>Actinomycetota</taxon>
        <taxon>Actinomycetes</taxon>
        <taxon>Mycobacteriales</taxon>
        <taxon>Mycobacteriaceae</taxon>
        <taxon>Mycolicibacterium</taxon>
    </lineage>
</organism>
<feature type="transmembrane region" description="Helical" evidence="1">
    <location>
        <begin position="36"/>
        <end position="58"/>
    </location>
</feature>
<protein>
    <submittedName>
        <fullName evidence="2">Hydrogenase</fullName>
    </submittedName>
</protein>
<keyword evidence="1" id="KW-0812">Transmembrane</keyword>
<reference evidence="2 3" key="1">
    <citation type="submission" date="2017-10" db="EMBL/GenBank/DDBJ databases">
        <title>The new phylogeny of genus Mycobacterium.</title>
        <authorList>
            <person name="Tortoli E."/>
            <person name="Trovato A."/>
            <person name="Cirillo D.M."/>
        </authorList>
    </citation>
    <scope>NUCLEOTIDE SEQUENCE [LARGE SCALE GENOMIC DNA]</scope>
    <source>
        <strain evidence="2 3">CCUG37673</strain>
    </source>
</reference>
<dbReference type="OrthoDB" id="7619962at2"/>
<dbReference type="RefSeq" id="WP_097940641.1">
    <property type="nucleotide sequence ID" value="NZ_BLKS01000001.1"/>
</dbReference>
<dbReference type="Proteomes" id="UP000220914">
    <property type="component" value="Unassembled WGS sequence"/>
</dbReference>
<feature type="transmembrane region" description="Helical" evidence="1">
    <location>
        <begin position="120"/>
        <end position="136"/>
    </location>
</feature>
<comment type="caution">
    <text evidence="2">The sequence shown here is derived from an EMBL/GenBank/DDBJ whole genome shotgun (WGS) entry which is preliminary data.</text>
</comment>
<dbReference type="AlphaFoldDB" id="A0A2A7N326"/>
<accession>A0A2A7N326</accession>
<dbReference type="EMBL" id="PDCP01000021">
    <property type="protein sequence ID" value="PEG38240.1"/>
    <property type="molecule type" value="Genomic_DNA"/>
</dbReference>